<keyword evidence="7" id="KW-1185">Reference proteome</keyword>
<dbReference type="PANTHER" id="PTHR32071:SF122">
    <property type="entry name" value="SIGMA FACTOR"/>
    <property type="match status" value="1"/>
</dbReference>
<dbReference type="InterPro" id="IPR058031">
    <property type="entry name" value="AAA_lid_NorR"/>
</dbReference>
<evidence type="ECO:0000256" key="4">
    <source>
        <dbReference type="ARBA" id="ARBA00023163"/>
    </source>
</evidence>
<dbReference type="Proteomes" id="UP000598297">
    <property type="component" value="Unassembled WGS sequence"/>
</dbReference>
<dbReference type="PROSITE" id="PS00688">
    <property type="entry name" value="SIGMA54_INTERACT_3"/>
    <property type="match status" value="1"/>
</dbReference>
<comment type="caution">
    <text evidence="6">The sequence shown here is derived from an EMBL/GenBank/DDBJ whole genome shotgun (WGS) entry which is preliminary data.</text>
</comment>
<organism evidence="6 7">
    <name type="scientific">Streptomyces boluensis</name>
    <dbReference type="NCBI Taxonomy" id="1775135"/>
    <lineage>
        <taxon>Bacteria</taxon>
        <taxon>Bacillati</taxon>
        <taxon>Actinomycetota</taxon>
        <taxon>Actinomycetes</taxon>
        <taxon>Kitasatosporales</taxon>
        <taxon>Streptomycetaceae</taxon>
        <taxon>Streptomyces</taxon>
    </lineage>
</organism>
<sequence length="559" mass="59800">MVDLTLGEPDSGPLREEIALSWRRSQLSGLRPSSPTDRLTWAEIDRGSRLVRAAAPVLDQMAEQLADTPLSVILADRNALIVDRRFGERTVGTALDGIGVVPGIQYLEETTGTNAIATPHELRRGVSVHGDEHFLEALKRFACYGHPIVHPVTKRLQGVLDITARSEDANPLFAPFLVRAVKDIEQRLLDSARESTQLLFAAFQSARRRSTPVLVLGEELVLANAAAADLLDATDHAVLRDLAADVVSLGPKSRRLRLCSGTVVQVRAERIVGTGGAAFELTPVDAVRTPVPRRRKPTGTAAAATTAATPARTAAAARHRVLIAGEPGSGRTTAARALADGHDVAVLDAADVPALGVRRWAAHMDELLTSHPGLTVVESLHLLPAALAARLSRILDTAPARAVLTSAPLNELSGEHACLAGRIPDRVELPPLRARREELPELARAMLAACRPGRAVRFAPGALELLAAQPWPGNLRELEAVVRYAADARSAGDITARDLPPSCQGSPRKHRLSAWEQAEHDAILSALRATGGNKVHAAERLGISRSTLYNRIRSLGITV</sequence>
<dbReference type="InterPro" id="IPR009057">
    <property type="entry name" value="Homeodomain-like_sf"/>
</dbReference>
<dbReference type="InterPro" id="IPR027417">
    <property type="entry name" value="P-loop_NTPase"/>
</dbReference>
<reference evidence="6" key="1">
    <citation type="submission" date="2020-01" db="EMBL/GenBank/DDBJ databases">
        <title>Whole-genome analyses of novel actinobacteria.</title>
        <authorList>
            <person name="Sahin N."/>
        </authorList>
    </citation>
    <scope>NUCLEOTIDE SEQUENCE</scope>
    <source>
        <strain evidence="6">YC537</strain>
    </source>
</reference>
<dbReference type="AlphaFoldDB" id="A0A964UPB0"/>
<feature type="domain" description="Sigma-54 factor interaction" evidence="5">
    <location>
        <begin position="427"/>
        <end position="487"/>
    </location>
</feature>
<dbReference type="SUPFAM" id="SSF52540">
    <property type="entry name" value="P-loop containing nucleoside triphosphate hydrolases"/>
    <property type="match status" value="1"/>
</dbReference>
<dbReference type="GO" id="GO:0006355">
    <property type="term" value="P:regulation of DNA-templated transcription"/>
    <property type="evidence" value="ECO:0007669"/>
    <property type="project" value="InterPro"/>
</dbReference>
<dbReference type="Gene3D" id="3.30.450.40">
    <property type="match status" value="1"/>
</dbReference>
<dbReference type="InterPro" id="IPR002197">
    <property type="entry name" value="HTH_Fis"/>
</dbReference>
<evidence type="ECO:0000256" key="2">
    <source>
        <dbReference type="ARBA" id="ARBA00022840"/>
    </source>
</evidence>
<evidence type="ECO:0000256" key="3">
    <source>
        <dbReference type="ARBA" id="ARBA00023015"/>
    </source>
</evidence>
<evidence type="ECO:0000313" key="7">
    <source>
        <dbReference type="Proteomes" id="UP000598297"/>
    </source>
</evidence>
<dbReference type="PRINTS" id="PR01590">
    <property type="entry name" value="HTHFIS"/>
</dbReference>
<dbReference type="InterPro" id="IPR025944">
    <property type="entry name" value="Sigma_54_int_dom_CS"/>
</dbReference>
<dbReference type="GO" id="GO:0005524">
    <property type="term" value="F:ATP binding"/>
    <property type="evidence" value="ECO:0007669"/>
    <property type="project" value="UniProtKB-KW"/>
</dbReference>
<dbReference type="Gene3D" id="1.10.8.60">
    <property type="match status" value="1"/>
</dbReference>
<dbReference type="InterPro" id="IPR002078">
    <property type="entry name" value="Sigma_54_int"/>
</dbReference>
<dbReference type="GO" id="GO:0043565">
    <property type="term" value="F:sequence-specific DNA binding"/>
    <property type="evidence" value="ECO:0007669"/>
    <property type="project" value="InterPro"/>
</dbReference>
<evidence type="ECO:0000259" key="5">
    <source>
        <dbReference type="PROSITE" id="PS50045"/>
    </source>
</evidence>
<accession>A0A964UPB0</accession>
<keyword evidence="2" id="KW-0067">ATP-binding</keyword>
<dbReference type="Pfam" id="PF02954">
    <property type="entry name" value="HTH_8"/>
    <property type="match status" value="1"/>
</dbReference>
<keyword evidence="1" id="KW-0547">Nucleotide-binding</keyword>
<evidence type="ECO:0000256" key="1">
    <source>
        <dbReference type="ARBA" id="ARBA00022741"/>
    </source>
</evidence>
<protein>
    <recommendedName>
        <fullName evidence="5">Sigma-54 factor interaction domain-containing protein</fullName>
    </recommendedName>
</protein>
<keyword evidence="4" id="KW-0804">Transcription</keyword>
<dbReference type="EMBL" id="JAAAHS010000056">
    <property type="protein sequence ID" value="NBE51860.1"/>
    <property type="molecule type" value="Genomic_DNA"/>
</dbReference>
<dbReference type="RefSeq" id="WP_161696258.1">
    <property type="nucleotide sequence ID" value="NZ_JAAAHS010000056.1"/>
</dbReference>
<dbReference type="PANTHER" id="PTHR32071">
    <property type="entry name" value="TRANSCRIPTIONAL REGULATORY PROTEIN"/>
    <property type="match status" value="1"/>
</dbReference>
<dbReference type="InterPro" id="IPR029016">
    <property type="entry name" value="GAF-like_dom_sf"/>
</dbReference>
<dbReference type="PROSITE" id="PS50045">
    <property type="entry name" value="SIGMA54_INTERACT_4"/>
    <property type="match status" value="1"/>
</dbReference>
<dbReference type="Gene3D" id="3.40.50.300">
    <property type="entry name" value="P-loop containing nucleotide triphosphate hydrolases"/>
    <property type="match status" value="1"/>
</dbReference>
<dbReference type="Gene3D" id="1.10.10.60">
    <property type="entry name" value="Homeodomain-like"/>
    <property type="match status" value="1"/>
</dbReference>
<dbReference type="OrthoDB" id="5496274at2"/>
<evidence type="ECO:0000313" key="6">
    <source>
        <dbReference type="EMBL" id="NBE51860.1"/>
    </source>
</evidence>
<dbReference type="SUPFAM" id="SSF46689">
    <property type="entry name" value="Homeodomain-like"/>
    <property type="match status" value="1"/>
</dbReference>
<dbReference type="Pfam" id="PF25601">
    <property type="entry name" value="AAA_lid_14"/>
    <property type="match status" value="1"/>
</dbReference>
<keyword evidence="3" id="KW-0805">Transcription regulation</keyword>
<name>A0A964UPB0_9ACTN</name>
<proteinExistence type="predicted"/>
<gene>
    <name evidence="6" type="ORF">GUY60_10590</name>
</gene>